<reference evidence="10" key="1">
    <citation type="journal article" date="2023" name="Nat. Commun.">
        <title>Diploid and tetraploid genomes of Acorus and the evolution of monocots.</title>
        <authorList>
            <person name="Ma L."/>
            <person name="Liu K.W."/>
            <person name="Li Z."/>
            <person name="Hsiao Y.Y."/>
            <person name="Qi Y."/>
            <person name="Fu T."/>
            <person name="Tang G.D."/>
            <person name="Zhang D."/>
            <person name="Sun W.H."/>
            <person name="Liu D.K."/>
            <person name="Li Y."/>
            <person name="Chen G.Z."/>
            <person name="Liu X.D."/>
            <person name="Liao X.Y."/>
            <person name="Jiang Y.T."/>
            <person name="Yu X."/>
            <person name="Hao Y."/>
            <person name="Huang J."/>
            <person name="Zhao X.W."/>
            <person name="Ke S."/>
            <person name="Chen Y.Y."/>
            <person name="Wu W.L."/>
            <person name="Hsu J.L."/>
            <person name="Lin Y.F."/>
            <person name="Huang M.D."/>
            <person name="Li C.Y."/>
            <person name="Huang L."/>
            <person name="Wang Z.W."/>
            <person name="Zhao X."/>
            <person name="Zhong W.Y."/>
            <person name="Peng D.H."/>
            <person name="Ahmad S."/>
            <person name="Lan S."/>
            <person name="Zhang J.S."/>
            <person name="Tsai W.C."/>
            <person name="Van de Peer Y."/>
            <person name="Liu Z.J."/>
        </authorList>
    </citation>
    <scope>NUCLEOTIDE SEQUENCE</scope>
    <source>
        <strain evidence="10">SCP</strain>
    </source>
</reference>
<feature type="domain" description="Myb-like" evidence="8">
    <location>
        <begin position="9"/>
        <end position="61"/>
    </location>
</feature>
<evidence type="ECO:0000256" key="6">
    <source>
        <dbReference type="ARBA" id="ARBA00023242"/>
    </source>
</evidence>
<comment type="subcellular location">
    <subcellularLocation>
        <location evidence="1">Nucleus</location>
    </subcellularLocation>
</comment>
<feature type="domain" description="Myb-like" evidence="8">
    <location>
        <begin position="62"/>
        <end position="112"/>
    </location>
</feature>
<keyword evidence="4" id="KW-0238">DNA-binding</keyword>
<evidence type="ECO:0000256" key="5">
    <source>
        <dbReference type="ARBA" id="ARBA00023163"/>
    </source>
</evidence>
<evidence type="ECO:0000313" key="10">
    <source>
        <dbReference type="EMBL" id="KAK1280630.1"/>
    </source>
</evidence>
<dbReference type="GO" id="GO:0005634">
    <property type="term" value="C:nucleus"/>
    <property type="evidence" value="ECO:0007669"/>
    <property type="project" value="UniProtKB-SubCell"/>
</dbReference>
<comment type="caution">
    <text evidence="10">The sequence shown here is derived from an EMBL/GenBank/DDBJ whole genome shotgun (WGS) entry which is preliminary data.</text>
</comment>
<proteinExistence type="predicted"/>
<dbReference type="GO" id="GO:0003677">
    <property type="term" value="F:DNA binding"/>
    <property type="evidence" value="ECO:0007669"/>
    <property type="project" value="UniProtKB-KW"/>
</dbReference>
<dbReference type="AlphaFoldDB" id="A0AAV9BV74"/>
<evidence type="ECO:0000256" key="7">
    <source>
        <dbReference type="SAM" id="MobiDB-lite"/>
    </source>
</evidence>
<evidence type="ECO:0000313" key="11">
    <source>
        <dbReference type="Proteomes" id="UP001179952"/>
    </source>
</evidence>
<dbReference type="InterPro" id="IPR017930">
    <property type="entry name" value="Myb_dom"/>
</dbReference>
<evidence type="ECO:0000259" key="9">
    <source>
        <dbReference type="PROSITE" id="PS51294"/>
    </source>
</evidence>
<dbReference type="CDD" id="cd00167">
    <property type="entry name" value="SANT"/>
    <property type="match status" value="2"/>
</dbReference>
<dbReference type="PANTHER" id="PTHR47999">
    <property type="entry name" value="TRANSCRIPTION FACTOR MYB8-RELATED-RELATED"/>
    <property type="match status" value="1"/>
</dbReference>
<evidence type="ECO:0000256" key="1">
    <source>
        <dbReference type="ARBA" id="ARBA00004123"/>
    </source>
</evidence>
<keyword evidence="3" id="KW-0805">Transcription regulation</keyword>
<dbReference type="FunFam" id="1.10.10.60:FF:000001">
    <property type="entry name" value="MYB-related transcription factor"/>
    <property type="match status" value="1"/>
</dbReference>
<evidence type="ECO:0000256" key="3">
    <source>
        <dbReference type="ARBA" id="ARBA00023015"/>
    </source>
</evidence>
<dbReference type="PANTHER" id="PTHR47999:SF96">
    <property type="entry name" value="TRANSCRIPTION REPRESSOR MYB6-LIKE"/>
    <property type="match status" value="1"/>
</dbReference>
<organism evidence="10 11">
    <name type="scientific">Acorus gramineus</name>
    <name type="common">Dwarf sweet flag</name>
    <dbReference type="NCBI Taxonomy" id="55184"/>
    <lineage>
        <taxon>Eukaryota</taxon>
        <taxon>Viridiplantae</taxon>
        <taxon>Streptophyta</taxon>
        <taxon>Embryophyta</taxon>
        <taxon>Tracheophyta</taxon>
        <taxon>Spermatophyta</taxon>
        <taxon>Magnoliopsida</taxon>
        <taxon>Liliopsida</taxon>
        <taxon>Acoraceae</taxon>
        <taxon>Acorus</taxon>
    </lineage>
</organism>
<evidence type="ECO:0000259" key="8">
    <source>
        <dbReference type="PROSITE" id="PS50090"/>
    </source>
</evidence>
<dbReference type="PROSITE" id="PS51294">
    <property type="entry name" value="HTH_MYB"/>
    <property type="match status" value="2"/>
</dbReference>
<evidence type="ECO:0000256" key="2">
    <source>
        <dbReference type="ARBA" id="ARBA00022737"/>
    </source>
</evidence>
<feature type="domain" description="HTH myb-type" evidence="9">
    <location>
        <begin position="62"/>
        <end position="116"/>
    </location>
</feature>
<dbReference type="Proteomes" id="UP001179952">
    <property type="component" value="Unassembled WGS sequence"/>
</dbReference>
<dbReference type="Gene3D" id="1.10.10.60">
    <property type="entry name" value="Homeodomain-like"/>
    <property type="match status" value="2"/>
</dbReference>
<dbReference type="PROSITE" id="PS50090">
    <property type="entry name" value="MYB_LIKE"/>
    <property type="match status" value="2"/>
</dbReference>
<keyword evidence="2" id="KW-0677">Repeat</keyword>
<dbReference type="EMBL" id="JAUJYN010000001">
    <property type="protein sequence ID" value="KAK1280630.1"/>
    <property type="molecule type" value="Genomic_DNA"/>
</dbReference>
<feature type="region of interest" description="Disordered" evidence="7">
    <location>
        <begin position="115"/>
        <end position="147"/>
    </location>
</feature>
<dbReference type="InterPro" id="IPR001005">
    <property type="entry name" value="SANT/Myb"/>
</dbReference>
<name>A0AAV9BV74_ACOGR</name>
<feature type="domain" description="HTH myb-type" evidence="9">
    <location>
        <begin position="9"/>
        <end position="61"/>
    </location>
</feature>
<reference evidence="10" key="2">
    <citation type="submission" date="2023-06" db="EMBL/GenBank/DDBJ databases">
        <authorList>
            <person name="Ma L."/>
            <person name="Liu K.-W."/>
            <person name="Li Z."/>
            <person name="Hsiao Y.-Y."/>
            <person name="Qi Y."/>
            <person name="Fu T."/>
            <person name="Tang G."/>
            <person name="Zhang D."/>
            <person name="Sun W.-H."/>
            <person name="Liu D.-K."/>
            <person name="Li Y."/>
            <person name="Chen G.-Z."/>
            <person name="Liu X.-D."/>
            <person name="Liao X.-Y."/>
            <person name="Jiang Y.-T."/>
            <person name="Yu X."/>
            <person name="Hao Y."/>
            <person name="Huang J."/>
            <person name="Zhao X.-W."/>
            <person name="Ke S."/>
            <person name="Chen Y.-Y."/>
            <person name="Wu W.-L."/>
            <person name="Hsu J.-L."/>
            <person name="Lin Y.-F."/>
            <person name="Huang M.-D."/>
            <person name="Li C.-Y."/>
            <person name="Huang L."/>
            <person name="Wang Z.-W."/>
            <person name="Zhao X."/>
            <person name="Zhong W.-Y."/>
            <person name="Peng D.-H."/>
            <person name="Ahmad S."/>
            <person name="Lan S."/>
            <person name="Zhang J.-S."/>
            <person name="Tsai W.-C."/>
            <person name="Van De Peer Y."/>
            <person name="Liu Z.-J."/>
        </authorList>
    </citation>
    <scope>NUCLEOTIDE SEQUENCE</scope>
    <source>
        <strain evidence="10">SCP</strain>
        <tissue evidence="10">Leaves</tissue>
    </source>
</reference>
<dbReference type="SMART" id="SM00717">
    <property type="entry name" value="SANT"/>
    <property type="match status" value="2"/>
</dbReference>
<keyword evidence="5" id="KW-0804">Transcription</keyword>
<dbReference type="InterPro" id="IPR009057">
    <property type="entry name" value="Homeodomain-like_sf"/>
</dbReference>
<feature type="compositionally biased region" description="Basic and acidic residues" evidence="7">
    <location>
        <begin position="131"/>
        <end position="143"/>
    </location>
</feature>
<keyword evidence="6" id="KW-0539">Nucleus</keyword>
<dbReference type="Pfam" id="PF00249">
    <property type="entry name" value="Myb_DNA-binding"/>
    <property type="match status" value="2"/>
</dbReference>
<evidence type="ECO:0000256" key="4">
    <source>
        <dbReference type="ARBA" id="ARBA00023125"/>
    </source>
</evidence>
<gene>
    <name evidence="10" type="ORF">QJS04_geneDACA004940</name>
</gene>
<keyword evidence="11" id="KW-1185">Reference proteome</keyword>
<dbReference type="InterPro" id="IPR015495">
    <property type="entry name" value="Myb_TF_plants"/>
</dbReference>
<accession>A0AAV9BV74</accession>
<dbReference type="SUPFAM" id="SSF46689">
    <property type="entry name" value="Homeodomain-like"/>
    <property type="match status" value="1"/>
</dbReference>
<sequence>MGRGPCCSKQGLNKGAWTAEEDKILIDYINSNGEGRWRRLPKKAGLKRCGKSCRLRWLNYLRPGIKRGNISDDEEDLILRLHKLLGNRWSLIAGRLPGRTDNEIKNHWNTHLKKKATSGHSGCPISGSHNNETDDFKGNESPKKPSMNNVQMTHVIRTKARRCKRDFFSPLQSETTNPNMARHIRIDQTMDVMPMDEGSMLASQENQTFNLCTGFNIDDLGTSDVMDDGLMMFDGGEIQLNENLMQGGNNDHELMPLYVEDHLSFDGLMEDLNKCLDPFQSYNADDHLDSLTGFFGCEVTECDVSKSLVVYDELMLREIKA</sequence>
<protein>
    <submittedName>
        <fullName evidence="10">Transcription factor MYB3</fullName>
    </submittedName>
</protein>